<keyword evidence="2" id="KW-1185">Reference proteome</keyword>
<reference evidence="1" key="1">
    <citation type="submission" date="2022-06" db="EMBL/GenBank/DDBJ databases">
        <title>Novel species in genus nocardia.</title>
        <authorList>
            <person name="Li F."/>
        </authorList>
    </citation>
    <scope>NUCLEOTIDE SEQUENCE</scope>
    <source>
        <strain evidence="1">CDC141</strain>
    </source>
</reference>
<protein>
    <submittedName>
        <fullName evidence="1">Uncharacterized protein</fullName>
    </submittedName>
</protein>
<name>A0A9X2EAD5_9NOCA</name>
<gene>
    <name evidence="1" type="ORF">NDR86_27650</name>
</gene>
<accession>A0A9X2EAD5</accession>
<dbReference type="RefSeq" id="WP_251916212.1">
    <property type="nucleotide sequence ID" value="NZ_JAMRXG010000014.1"/>
</dbReference>
<dbReference type="AlphaFoldDB" id="A0A9X2EAD5"/>
<proteinExistence type="predicted"/>
<sequence length="124" mass="13834">MSDKLANTKAFYDEVRTVLAGKLRWESYPGSALSQELRHQFQLLQFAIDADVRGDATGTPTDVNTKKFAADLYKAGPVVERYTEAMTPTQRMLFGDRQSSPYANRGFAGDLVAALQKDDPTWKP</sequence>
<dbReference type="EMBL" id="JAMRXG010000014">
    <property type="protein sequence ID" value="MCM6777267.1"/>
    <property type="molecule type" value="Genomic_DNA"/>
</dbReference>
<evidence type="ECO:0000313" key="2">
    <source>
        <dbReference type="Proteomes" id="UP001139157"/>
    </source>
</evidence>
<dbReference type="Proteomes" id="UP001139157">
    <property type="component" value="Unassembled WGS sequence"/>
</dbReference>
<evidence type="ECO:0000313" key="1">
    <source>
        <dbReference type="EMBL" id="MCM6777267.1"/>
    </source>
</evidence>
<comment type="caution">
    <text evidence="1">The sequence shown here is derived from an EMBL/GenBank/DDBJ whole genome shotgun (WGS) entry which is preliminary data.</text>
</comment>
<organism evidence="1 2">
    <name type="scientific">Nocardia pulmonis</name>
    <dbReference type="NCBI Taxonomy" id="2951408"/>
    <lineage>
        <taxon>Bacteria</taxon>
        <taxon>Bacillati</taxon>
        <taxon>Actinomycetota</taxon>
        <taxon>Actinomycetes</taxon>
        <taxon>Mycobacteriales</taxon>
        <taxon>Nocardiaceae</taxon>
        <taxon>Nocardia</taxon>
    </lineage>
</organism>